<proteinExistence type="predicted"/>
<sequence>MLSFSYNGISPIHIFEGRHVACQINPFHYSTTANIYVHLDYSSKISSAQVMSATLQIPNMQKAPESPQKETQELVHY</sequence>
<keyword evidence="2" id="KW-1185">Reference proteome</keyword>
<evidence type="ECO:0000313" key="2">
    <source>
        <dbReference type="Proteomes" id="UP000273145"/>
    </source>
</evidence>
<dbReference type="Proteomes" id="UP000273145">
    <property type="component" value="Chromosome"/>
</dbReference>
<organism evidence="1 2">
    <name type="scientific">Paenibacillus lentus</name>
    <dbReference type="NCBI Taxonomy" id="1338368"/>
    <lineage>
        <taxon>Bacteria</taxon>
        <taxon>Bacillati</taxon>
        <taxon>Bacillota</taxon>
        <taxon>Bacilli</taxon>
        <taxon>Bacillales</taxon>
        <taxon>Paenibacillaceae</taxon>
        <taxon>Paenibacillus</taxon>
    </lineage>
</organism>
<dbReference type="OrthoDB" id="9803188at2"/>
<reference evidence="1 2" key="1">
    <citation type="submission" date="2018-11" db="EMBL/GenBank/DDBJ databases">
        <title>Genome sequencing of Paenibacillus lentus DSM25539(T).</title>
        <authorList>
            <person name="Kook J.-K."/>
            <person name="Park S.-N."/>
            <person name="Lim Y.K."/>
        </authorList>
    </citation>
    <scope>NUCLEOTIDE SEQUENCE [LARGE SCALE GENOMIC DNA]</scope>
    <source>
        <strain evidence="1 2">DSM 25539</strain>
    </source>
</reference>
<evidence type="ECO:0000313" key="1">
    <source>
        <dbReference type="EMBL" id="AZK47980.1"/>
    </source>
</evidence>
<protein>
    <submittedName>
        <fullName evidence="1">Uncharacterized protein</fullName>
    </submittedName>
</protein>
<dbReference type="KEGG" id="plen:EIM92_18900"/>
<accession>A0A3Q8S647</accession>
<gene>
    <name evidence="1" type="ORF">EIM92_18900</name>
</gene>
<dbReference type="EMBL" id="CP034248">
    <property type="protein sequence ID" value="AZK47980.1"/>
    <property type="molecule type" value="Genomic_DNA"/>
</dbReference>
<name>A0A3Q8S647_9BACL</name>
<dbReference type="AlphaFoldDB" id="A0A3Q8S647"/>